<evidence type="ECO:0000256" key="3">
    <source>
        <dbReference type="ARBA" id="ARBA00012057"/>
    </source>
</evidence>
<evidence type="ECO:0000256" key="9">
    <source>
        <dbReference type="ARBA" id="ARBA00023235"/>
    </source>
</evidence>
<dbReference type="GO" id="GO:0004452">
    <property type="term" value="F:isopentenyl-diphosphate delta-isomerase activity"/>
    <property type="evidence" value="ECO:0007669"/>
    <property type="project" value="UniProtKB-EC"/>
</dbReference>
<evidence type="ECO:0000313" key="12">
    <source>
        <dbReference type="EMBL" id="MFD1095300.1"/>
    </source>
</evidence>
<accession>A0ABW3NRF3</accession>
<dbReference type="PANTHER" id="PTHR10885">
    <property type="entry name" value="ISOPENTENYL-DIPHOSPHATE DELTA-ISOMERASE"/>
    <property type="match status" value="1"/>
</dbReference>
<evidence type="ECO:0000259" key="11">
    <source>
        <dbReference type="PROSITE" id="PS51462"/>
    </source>
</evidence>
<dbReference type="InterPro" id="IPR056375">
    <property type="entry name" value="Idi_bact"/>
</dbReference>
<evidence type="ECO:0000256" key="4">
    <source>
        <dbReference type="ARBA" id="ARBA00022490"/>
    </source>
</evidence>
<reference evidence="13" key="1">
    <citation type="journal article" date="2019" name="Int. J. Syst. Evol. Microbiol.">
        <title>The Global Catalogue of Microorganisms (GCM) 10K type strain sequencing project: providing services to taxonomists for standard genome sequencing and annotation.</title>
        <authorList>
            <consortium name="The Broad Institute Genomics Platform"/>
            <consortium name="The Broad Institute Genome Sequencing Center for Infectious Disease"/>
            <person name="Wu L."/>
            <person name="Ma J."/>
        </authorList>
    </citation>
    <scope>NUCLEOTIDE SEQUENCE [LARGE SCALE GENOMIC DNA]</scope>
    <source>
        <strain evidence="13">CCUG 64793</strain>
    </source>
</reference>
<evidence type="ECO:0000256" key="5">
    <source>
        <dbReference type="ARBA" id="ARBA00022723"/>
    </source>
</evidence>
<dbReference type="Proteomes" id="UP001597131">
    <property type="component" value="Unassembled WGS sequence"/>
</dbReference>
<keyword evidence="7" id="KW-0464">Manganese</keyword>
<dbReference type="CDD" id="cd02885">
    <property type="entry name" value="NUDIX_IPP_Isomerase"/>
    <property type="match status" value="1"/>
</dbReference>
<sequence length="172" mass="20059">MGKEKVILVNEKDEQIGLMEKIEAHEKALLHRAFSVFVFNKKGELMIQQRALSKYHSPGLWTNTCCSHQREGESNVAAGKRRLMEEMGFTTDLKDTISFIYKAPFDNGLTEHEYDHILVGDYEADPDPNPEEVAAWKWMSLEDIKQDMKDNPSVYTEWFKIIFDKYYSTIEQ</sequence>
<organism evidence="12 13">
    <name type="scientific">Salegentibacter chungangensis</name>
    <dbReference type="NCBI Taxonomy" id="1335724"/>
    <lineage>
        <taxon>Bacteria</taxon>
        <taxon>Pseudomonadati</taxon>
        <taxon>Bacteroidota</taxon>
        <taxon>Flavobacteriia</taxon>
        <taxon>Flavobacteriales</taxon>
        <taxon>Flavobacteriaceae</taxon>
        <taxon>Salegentibacter</taxon>
    </lineage>
</organism>
<keyword evidence="13" id="KW-1185">Reference proteome</keyword>
<evidence type="ECO:0000256" key="8">
    <source>
        <dbReference type="ARBA" id="ARBA00023229"/>
    </source>
</evidence>
<keyword evidence="8" id="KW-0414">Isoprene biosynthesis</keyword>
<dbReference type="NCBIfam" id="NF002995">
    <property type="entry name" value="PRK03759.1"/>
    <property type="match status" value="1"/>
</dbReference>
<dbReference type="RefSeq" id="WP_380743927.1">
    <property type="nucleotide sequence ID" value="NZ_JBHTLI010000001.1"/>
</dbReference>
<evidence type="ECO:0000256" key="7">
    <source>
        <dbReference type="ARBA" id="ARBA00023211"/>
    </source>
</evidence>
<comment type="similarity">
    <text evidence="2">Belongs to the IPP isomerase type 1 family.</text>
</comment>
<dbReference type="Pfam" id="PF00293">
    <property type="entry name" value="NUDIX"/>
    <property type="match status" value="1"/>
</dbReference>
<keyword evidence="4" id="KW-0963">Cytoplasm</keyword>
<name>A0ABW3NRF3_9FLAO</name>
<dbReference type="PIRSF" id="PIRSF018427">
    <property type="entry name" value="Isopntndiph_ism"/>
    <property type="match status" value="1"/>
</dbReference>
<keyword evidence="5" id="KW-0479">Metal-binding</keyword>
<dbReference type="EMBL" id="JBHTLI010000001">
    <property type="protein sequence ID" value="MFD1095300.1"/>
    <property type="molecule type" value="Genomic_DNA"/>
</dbReference>
<evidence type="ECO:0000256" key="10">
    <source>
        <dbReference type="NCBIfam" id="TIGR02150"/>
    </source>
</evidence>
<keyword evidence="9 12" id="KW-0413">Isomerase</keyword>
<dbReference type="HAMAP" id="MF_00202">
    <property type="entry name" value="Idi"/>
    <property type="match status" value="1"/>
</dbReference>
<dbReference type="EC" id="5.3.3.2" evidence="3 10"/>
<keyword evidence="6" id="KW-0460">Magnesium</keyword>
<dbReference type="SUPFAM" id="SSF55811">
    <property type="entry name" value="Nudix"/>
    <property type="match status" value="1"/>
</dbReference>
<proteinExistence type="inferred from homology"/>
<dbReference type="InterPro" id="IPR015797">
    <property type="entry name" value="NUDIX_hydrolase-like_dom_sf"/>
</dbReference>
<comment type="pathway">
    <text evidence="1">Isoprenoid biosynthesis; dimethylallyl diphosphate biosynthesis; dimethylallyl diphosphate from isopentenyl diphosphate: step 1/1.</text>
</comment>
<protein>
    <recommendedName>
        <fullName evidence="3 10">Isopentenyl-diphosphate delta-isomerase</fullName>
        <ecNumber evidence="3 10">5.3.3.2</ecNumber>
    </recommendedName>
</protein>
<dbReference type="InterPro" id="IPR011876">
    <property type="entry name" value="IsopentenylPP_isomerase_typ1"/>
</dbReference>
<evidence type="ECO:0000313" key="13">
    <source>
        <dbReference type="Proteomes" id="UP001597131"/>
    </source>
</evidence>
<evidence type="ECO:0000256" key="2">
    <source>
        <dbReference type="ARBA" id="ARBA00007579"/>
    </source>
</evidence>
<evidence type="ECO:0000256" key="1">
    <source>
        <dbReference type="ARBA" id="ARBA00004826"/>
    </source>
</evidence>
<evidence type="ECO:0000256" key="6">
    <source>
        <dbReference type="ARBA" id="ARBA00022842"/>
    </source>
</evidence>
<dbReference type="NCBIfam" id="TIGR02150">
    <property type="entry name" value="IPP_isom_1"/>
    <property type="match status" value="1"/>
</dbReference>
<dbReference type="Gene3D" id="3.90.79.10">
    <property type="entry name" value="Nucleoside Triphosphate Pyrophosphohydrolase"/>
    <property type="match status" value="1"/>
</dbReference>
<feature type="domain" description="Nudix hydrolase" evidence="11">
    <location>
        <begin position="29"/>
        <end position="161"/>
    </location>
</feature>
<dbReference type="PROSITE" id="PS51462">
    <property type="entry name" value="NUDIX"/>
    <property type="match status" value="1"/>
</dbReference>
<dbReference type="InterPro" id="IPR000086">
    <property type="entry name" value="NUDIX_hydrolase_dom"/>
</dbReference>
<comment type="caution">
    <text evidence="12">The sequence shown here is derived from an EMBL/GenBank/DDBJ whole genome shotgun (WGS) entry which is preliminary data.</text>
</comment>
<gene>
    <name evidence="12" type="primary">idi</name>
    <name evidence="12" type="ORF">ACFQ3Q_06045</name>
</gene>
<dbReference type="PANTHER" id="PTHR10885:SF0">
    <property type="entry name" value="ISOPENTENYL-DIPHOSPHATE DELTA-ISOMERASE"/>
    <property type="match status" value="1"/>
</dbReference>